<dbReference type="EMBL" id="CAJNOQ010034641">
    <property type="protein sequence ID" value="CAF1595614.1"/>
    <property type="molecule type" value="Genomic_DNA"/>
</dbReference>
<sequence>KLYRSVCRTLPGWKKLREEIIDDIDDIFAIEYNPSFIHPNYEDYLKPAAKLYQEYKLELFEIMQVYDFKTEIELFCCSGEMQESVQTSTRRLFQHIEKKFTKHYDTHSGHCDCQECEQLKAKASACYLVCYQNAMEMKNKCDIIISFPWIFSKWLMKIQRSMNKHDLSLLSKNIVGIAVKEFFNSSSIKYRVLSPLSQNKQAYRARVYMMNINTKTCCLITVPPRIIVFIETIYNWLRQQNIFDLSWDDKDHRPFIRKSYWYEIITRFLATYSTQCQSMDPSEWKMIFNKTTERILDVDLSEDDYESMEQMYYELLNVCFNQACEVELVSSDTDVKSAQMHVAYLSEYLLIAFQNIAIQSKLSDIKSK</sequence>
<dbReference type="PANTHER" id="PTHR23079:SF55">
    <property type="entry name" value="RNA-DIRECTED RNA POLYMERASE"/>
    <property type="match status" value="1"/>
</dbReference>
<feature type="non-terminal residue" evidence="2">
    <location>
        <position position="1"/>
    </location>
</feature>
<dbReference type="EMBL" id="CAJOBC010100925">
    <property type="protein sequence ID" value="CAF4470208.1"/>
    <property type="molecule type" value="Genomic_DNA"/>
</dbReference>
<evidence type="ECO:0000313" key="3">
    <source>
        <dbReference type="EMBL" id="CAF4470208.1"/>
    </source>
</evidence>
<dbReference type="Pfam" id="PF26253">
    <property type="entry name" value="RdRP_head"/>
    <property type="match status" value="1"/>
</dbReference>
<dbReference type="Proteomes" id="UP000663829">
    <property type="component" value="Unassembled WGS sequence"/>
</dbReference>
<dbReference type="Proteomes" id="UP000681722">
    <property type="component" value="Unassembled WGS sequence"/>
</dbReference>
<evidence type="ECO:0000313" key="2">
    <source>
        <dbReference type="EMBL" id="CAF1595614.1"/>
    </source>
</evidence>
<dbReference type="GO" id="GO:0030422">
    <property type="term" value="P:siRNA processing"/>
    <property type="evidence" value="ECO:0007669"/>
    <property type="project" value="TreeGrafter"/>
</dbReference>
<evidence type="ECO:0000259" key="1">
    <source>
        <dbReference type="Pfam" id="PF26253"/>
    </source>
</evidence>
<protein>
    <recommendedName>
        <fullName evidence="1">RDRP C-terminal head domain-containing protein</fullName>
    </recommendedName>
</protein>
<dbReference type="PANTHER" id="PTHR23079">
    <property type="entry name" value="RNA-DEPENDENT RNA POLYMERASE"/>
    <property type="match status" value="1"/>
</dbReference>
<dbReference type="InterPro" id="IPR007855">
    <property type="entry name" value="RDRP"/>
</dbReference>
<dbReference type="GO" id="GO:0003968">
    <property type="term" value="F:RNA-directed RNA polymerase activity"/>
    <property type="evidence" value="ECO:0007669"/>
    <property type="project" value="InterPro"/>
</dbReference>
<dbReference type="GO" id="GO:0031380">
    <property type="term" value="C:nuclear RNA-directed RNA polymerase complex"/>
    <property type="evidence" value="ECO:0007669"/>
    <property type="project" value="TreeGrafter"/>
</dbReference>
<organism evidence="2 4">
    <name type="scientific">Didymodactylos carnosus</name>
    <dbReference type="NCBI Taxonomy" id="1234261"/>
    <lineage>
        <taxon>Eukaryota</taxon>
        <taxon>Metazoa</taxon>
        <taxon>Spiralia</taxon>
        <taxon>Gnathifera</taxon>
        <taxon>Rotifera</taxon>
        <taxon>Eurotatoria</taxon>
        <taxon>Bdelloidea</taxon>
        <taxon>Philodinida</taxon>
        <taxon>Philodinidae</taxon>
        <taxon>Didymodactylos</taxon>
    </lineage>
</organism>
<name>A0A816AGE6_9BILA</name>
<keyword evidence="4" id="KW-1185">Reference proteome</keyword>
<reference evidence="2" key="1">
    <citation type="submission" date="2021-02" db="EMBL/GenBank/DDBJ databases">
        <authorList>
            <person name="Nowell W R."/>
        </authorList>
    </citation>
    <scope>NUCLEOTIDE SEQUENCE</scope>
</reference>
<evidence type="ECO:0000313" key="4">
    <source>
        <dbReference type="Proteomes" id="UP000663829"/>
    </source>
</evidence>
<proteinExistence type="predicted"/>
<comment type="caution">
    <text evidence="2">The sequence shown here is derived from an EMBL/GenBank/DDBJ whole genome shotgun (WGS) entry which is preliminary data.</text>
</comment>
<feature type="domain" description="RDRP C-terminal head" evidence="1">
    <location>
        <begin position="34"/>
        <end position="162"/>
    </location>
</feature>
<accession>A0A816AGE6</accession>
<gene>
    <name evidence="2" type="ORF">GPM918_LOCUS42061</name>
    <name evidence="3" type="ORF">SRO942_LOCUS43235</name>
</gene>
<dbReference type="InterPro" id="IPR058752">
    <property type="entry name" value="RDRP_C_head"/>
</dbReference>
<dbReference type="AlphaFoldDB" id="A0A816AGE6"/>